<protein>
    <submittedName>
        <fullName evidence="3">YceI family protein</fullName>
    </submittedName>
</protein>
<reference evidence="3 4" key="1">
    <citation type="journal article" date="2012" name="Stand. Genomic Sci.">
        <title>Complete genome sequence of the facultatively chemolithoautotrophic and methylotrophic alpha Proteobacterium Starkeya novella type strain (ATCC 8093(T)).</title>
        <authorList>
            <person name="Kappler U."/>
            <person name="Davenport K."/>
            <person name="Beatson S."/>
            <person name="Lucas S."/>
            <person name="Lapidus A."/>
            <person name="Copeland A."/>
            <person name="Berry K.W."/>
            <person name="Glavina Del Rio T."/>
            <person name="Hammon N."/>
            <person name="Dalin E."/>
            <person name="Tice H."/>
            <person name="Pitluck S."/>
            <person name="Richardson P."/>
            <person name="Bruce D."/>
            <person name="Goodwin L.A."/>
            <person name="Han C."/>
            <person name="Tapia R."/>
            <person name="Detter J.C."/>
            <person name="Chang Y.J."/>
            <person name="Jeffries C.D."/>
            <person name="Land M."/>
            <person name="Hauser L."/>
            <person name="Kyrpides N.C."/>
            <person name="Goker M."/>
            <person name="Ivanova N."/>
            <person name="Klenk H.P."/>
            <person name="Woyke T."/>
        </authorList>
    </citation>
    <scope>NUCLEOTIDE SEQUENCE [LARGE SCALE GENOMIC DNA]</scope>
    <source>
        <strain evidence="4">ATCC 8093 / DSM 506 / JCM 20403 / CCM 1077 / IAM 12100 / NBRC 12443 / NCIMB 10456</strain>
    </source>
</reference>
<accession>D7A7C9</accession>
<evidence type="ECO:0000256" key="1">
    <source>
        <dbReference type="SAM" id="SignalP"/>
    </source>
</evidence>
<evidence type="ECO:0000313" key="4">
    <source>
        <dbReference type="Proteomes" id="UP000006633"/>
    </source>
</evidence>
<organism evidence="3 4">
    <name type="scientific">Ancylobacter novellus (strain ATCC 8093 / DSM 506 / JCM 20403 / CCM 1077 / IAM 12100 / NBRC 12443 / NCIMB 10456)</name>
    <name type="common">Starkeya novella</name>
    <dbReference type="NCBI Taxonomy" id="639283"/>
    <lineage>
        <taxon>Bacteria</taxon>
        <taxon>Pseudomonadati</taxon>
        <taxon>Pseudomonadota</taxon>
        <taxon>Alphaproteobacteria</taxon>
        <taxon>Hyphomicrobiales</taxon>
        <taxon>Xanthobacteraceae</taxon>
        <taxon>Ancylobacter</taxon>
    </lineage>
</organism>
<feature type="chain" id="PRO_5003092558" evidence="1">
    <location>
        <begin position="27"/>
        <end position="219"/>
    </location>
</feature>
<feature type="signal peptide" evidence="1">
    <location>
        <begin position="1"/>
        <end position="26"/>
    </location>
</feature>
<keyword evidence="1" id="KW-0732">Signal</keyword>
<proteinExistence type="predicted"/>
<dbReference type="KEGG" id="sno:Snov_3085"/>
<dbReference type="Pfam" id="PF04264">
    <property type="entry name" value="YceI"/>
    <property type="match status" value="1"/>
</dbReference>
<dbReference type="EMBL" id="CP002026">
    <property type="protein sequence ID" value="ADH90360.1"/>
    <property type="molecule type" value="Genomic_DNA"/>
</dbReference>
<name>D7A7C9_ANCN5</name>
<sequence>MQPVRLLAAVVLIGFSALSGLSRAEAQDLPGAQEAGTPEIPGAADVARVSGGTYTVDPDHTQVIWTVDHMGFSPLTGMFGKMSGTLVLDPKAPEDAKLDIKIPLAGLVVSSEEFGKHLASPDFFDTAKFAEASFKSTNVTAEGTEGAIEGELTLHGITRPVTLETTFFGAGINPMTKAENIGFVATTTIKRSEFGLGYAVPLVSDEVELDVVGVFAKGP</sequence>
<dbReference type="InterPro" id="IPR007372">
    <property type="entry name" value="Lipid/polyisoprenoid-bd_YceI"/>
</dbReference>
<dbReference type="RefSeq" id="WP_013167863.1">
    <property type="nucleotide sequence ID" value="NC_014217.1"/>
</dbReference>
<dbReference type="STRING" id="639283.Snov_3085"/>
<dbReference type="InterPro" id="IPR036761">
    <property type="entry name" value="TTHA0802/YceI-like_sf"/>
</dbReference>
<evidence type="ECO:0000259" key="2">
    <source>
        <dbReference type="SMART" id="SM00867"/>
    </source>
</evidence>
<dbReference type="PANTHER" id="PTHR34406:SF1">
    <property type="entry name" value="PROTEIN YCEI"/>
    <property type="match status" value="1"/>
</dbReference>
<dbReference type="AlphaFoldDB" id="D7A7C9"/>
<keyword evidence="4" id="KW-1185">Reference proteome</keyword>
<dbReference type="PANTHER" id="PTHR34406">
    <property type="entry name" value="PROTEIN YCEI"/>
    <property type="match status" value="1"/>
</dbReference>
<dbReference type="HOGENOM" id="CLU_071003_1_1_5"/>
<dbReference type="OrthoDB" id="9811006at2"/>
<gene>
    <name evidence="3" type="ordered locus">Snov_3085</name>
</gene>
<feature type="domain" description="Lipid/polyisoprenoid-binding YceI-like" evidence="2">
    <location>
        <begin position="53"/>
        <end position="216"/>
    </location>
</feature>
<evidence type="ECO:0000313" key="3">
    <source>
        <dbReference type="EMBL" id="ADH90360.1"/>
    </source>
</evidence>
<dbReference type="SUPFAM" id="SSF101874">
    <property type="entry name" value="YceI-like"/>
    <property type="match status" value="1"/>
</dbReference>
<dbReference type="SMART" id="SM00867">
    <property type="entry name" value="YceI"/>
    <property type="match status" value="1"/>
</dbReference>
<dbReference type="Proteomes" id="UP000006633">
    <property type="component" value="Chromosome"/>
</dbReference>
<dbReference type="eggNOG" id="COG2353">
    <property type="taxonomic scope" value="Bacteria"/>
</dbReference>
<dbReference type="Gene3D" id="2.40.128.110">
    <property type="entry name" value="Lipid/polyisoprenoid-binding, YceI-like"/>
    <property type="match status" value="1"/>
</dbReference>